<keyword evidence="6" id="KW-0539">Nucleus</keyword>
<dbReference type="GO" id="GO:0008270">
    <property type="term" value="F:zinc ion binding"/>
    <property type="evidence" value="ECO:0007669"/>
    <property type="project" value="UniProtKB-KW"/>
</dbReference>
<evidence type="ECO:0000256" key="5">
    <source>
        <dbReference type="ARBA" id="ARBA00022833"/>
    </source>
</evidence>
<protein>
    <recommendedName>
        <fullName evidence="10">C2H2-type domain-containing protein</fullName>
    </recommendedName>
</protein>
<feature type="domain" description="C2H2-type" evidence="10">
    <location>
        <begin position="331"/>
        <end position="358"/>
    </location>
</feature>
<comment type="caution">
    <text evidence="11">The sequence shown here is derived from an EMBL/GenBank/DDBJ whole genome shotgun (WGS) entry which is preliminary data.</text>
</comment>
<evidence type="ECO:0000313" key="12">
    <source>
        <dbReference type="Proteomes" id="UP001172673"/>
    </source>
</evidence>
<dbReference type="PROSITE" id="PS50157">
    <property type="entry name" value="ZINC_FINGER_C2H2_2"/>
    <property type="match status" value="1"/>
</dbReference>
<dbReference type="PANTHER" id="PTHR43329">
    <property type="entry name" value="EPOXIDE HYDROLASE"/>
    <property type="match status" value="1"/>
</dbReference>
<keyword evidence="4" id="KW-0378">Hydrolase</keyword>
<dbReference type="InterPro" id="IPR000639">
    <property type="entry name" value="Epox_hydrolase-like"/>
</dbReference>
<evidence type="ECO:0000256" key="4">
    <source>
        <dbReference type="ARBA" id="ARBA00022801"/>
    </source>
</evidence>
<keyword evidence="3 8" id="KW-0863">Zinc-finger</keyword>
<comment type="similarity">
    <text evidence="7">Belongs to the AB hydrolase superfamily. Epoxide hydrolase family.</text>
</comment>
<dbReference type="Gene3D" id="3.30.160.60">
    <property type="entry name" value="Classic Zinc Finger"/>
    <property type="match status" value="1"/>
</dbReference>
<organism evidence="11 12">
    <name type="scientific">Cladophialophora chaetospira</name>
    <dbReference type="NCBI Taxonomy" id="386627"/>
    <lineage>
        <taxon>Eukaryota</taxon>
        <taxon>Fungi</taxon>
        <taxon>Dikarya</taxon>
        <taxon>Ascomycota</taxon>
        <taxon>Pezizomycotina</taxon>
        <taxon>Eurotiomycetes</taxon>
        <taxon>Chaetothyriomycetidae</taxon>
        <taxon>Chaetothyriales</taxon>
        <taxon>Herpotrichiellaceae</taxon>
        <taxon>Cladophialophora</taxon>
    </lineage>
</organism>
<dbReference type="CDD" id="cd12148">
    <property type="entry name" value="fungal_TF_MHR"/>
    <property type="match status" value="1"/>
</dbReference>
<dbReference type="InterPro" id="IPR000073">
    <property type="entry name" value="AB_hydrolase_1"/>
</dbReference>
<dbReference type="AlphaFoldDB" id="A0AA38X2P8"/>
<keyword evidence="1" id="KW-0479">Metal-binding</keyword>
<dbReference type="GO" id="GO:0003677">
    <property type="term" value="F:DNA binding"/>
    <property type="evidence" value="ECO:0007669"/>
    <property type="project" value="InterPro"/>
</dbReference>
<keyword evidence="12" id="KW-1185">Reference proteome</keyword>
<dbReference type="PROSITE" id="PS00028">
    <property type="entry name" value="ZINC_FINGER_C2H2_1"/>
    <property type="match status" value="1"/>
</dbReference>
<evidence type="ECO:0000256" key="6">
    <source>
        <dbReference type="ARBA" id="ARBA00023242"/>
    </source>
</evidence>
<proteinExistence type="inferred from homology"/>
<dbReference type="InterPro" id="IPR013087">
    <property type="entry name" value="Znf_C2H2_type"/>
</dbReference>
<dbReference type="InterPro" id="IPR029058">
    <property type="entry name" value="AB_hydrolase_fold"/>
</dbReference>
<evidence type="ECO:0000256" key="3">
    <source>
        <dbReference type="ARBA" id="ARBA00022771"/>
    </source>
</evidence>
<dbReference type="EMBL" id="JAPDRK010000015">
    <property type="protein sequence ID" value="KAJ9605679.1"/>
    <property type="molecule type" value="Genomic_DNA"/>
</dbReference>
<gene>
    <name evidence="11" type="ORF">H2200_009528</name>
</gene>
<dbReference type="Pfam" id="PF00561">
    <property type="entry name" value="Abhydrolase_1"/>
    <property type="match status" value="1"/>
</dbReference>
<dbReference type="FunFam" id="3.30.160.60:FF:000100">
    <property type="entry name" value="Zinc finger 45-like"/>
    <property type="match status" value="1"/>
</dbReference>
<evidence type="ECO:0000256" key="1">
    <source>
        <dbReference type="ARBA" id="ARBA00022723"/>
    </source>
</evidence>
<keyword evidence="5" id="KW-0862">Zinc</keyword>
<dbReference type="SUPFAM" id="SSF57667">
    <property type="entry name" value="beta-beta-alpha zinc fingers"/>
    <property type="match status" value="1"/>
</dbReference>
<evidence type="ECO:0000256" key="2">
    <source>
        <dbReference type="ARBA" id="ARBA00022737"/>
    </source>
</evidence>
<sequence>MSNDSLPKKSLTITASSHTYAYFYVAPTSQARPTLAFFHGFPSTADDWRHQLKYFAKQGYGVLAPDMLGYGGTSKPDDCLEYTFQVMVDDIVAILDHEGIGRVHGISHDFGSHLMSRLFNYHSQRLASLTFISVPYTPPGTNFDLDRVNAISKKLIGFEKFGYMQFLSSEQAPAVIDKHLKSFHSLVYDRDVENKAENFYPPGRLEAWLSADSFSGRQTVQQDEADNWLDSFQKGGLRGPTNWYRMLVDNLNEEHERRAIAEGQMLTQIDQPVLGIDSMPDRLTIPGFMEGALKAHATQLVMKTVNCQGHWPHLVAHEERHERTHTGDKPFSCELCHRSFARLDTLSRHKKTHRNDTANDFEEFLQSPTVTEPLVGDQILPGNDSAMDWPQDPTLDAIGDIGFQQALPAMSAFDASVVEPSSMPFFSDTEDVLQYIFPSPANWALPFPEAQALTFSDHASPAQDDQNSRERSNQIDQTSPPALLQLNAMITDNSARYKREIRQKGITSRFFEVSLSLFFSQLNPTFPIVHEATWTLKNTSPFLLLNMVALGSLFIGNDDAIVKGEFLWETAQVAAATRWNHIYEKSLRQAADHSPAQIVTCAVLGQLYAMMSKLHGWAFSWARTLGMFDLPPVKHEDIPSMGDTPGVKSDAWKQWANTEMQRRTVFGLFIIDAQLTRYAGGVPIGKHVLNSLQSAQSEAPFFASSANAWITEFIRNPPRDRSFREIFLSAFGPQLATERIKLSYFSVLVVLEGLQAILSERHAAEGLAVGVHSETDIEKSLMYVYNRVLEKPSDSVEAVELHLRWHMVCLDLMVDSVQLARKLFRVEQQVFCAGQASPSSSDDWTTWTTGRKARLSLLHAVAIQDLAQALRLGRAHAASTPPAIFAAATVYCAFSSAEAQDVRIPAHVDLQRTHELNLAMSHNGNAAMPIADPSMQSFLLNQPLQSESKSVNFQQHLYKCQVILRTIASQWGLAKDMLELLAPFTAA</sequence>
<reference evidence="11" key="1">
    <citation type="submission" date="2022-10" db="EMBL/GenBank/DDBJ databases">
        <title>Culturing micro-colonial fungi from biological soil crusts in the Mojave desert and describing Neophaeococcomyces mojavensis, and introducing the new genera and species Taxawa tesnikishii.</title>
        <authorList>
            <person name="Kurbessoian T."/>
            <person name="Stajich J.E."/>
        </authorList>
    </citation>
    <scope>NUCLEOTIDE SEQUENCE</scope>
    <source>
        <strain evidence="11">TK_41</strain>
    </source>
</reference>
<accession>A0AA38X2P8</accession>
<dbReference type="GO" id="GO:0016787">
    <property type="term" value="F:hydrolase activity"/>
    <property type="evidence" value="ECO:0007669"/>
    <property type="project" value="UniProtKB-KW"/>
</dbReference>
<dbReference type="InterPro" id="IPR036236">
    <property type="entry name" value="Znf_C2H2_sf"/>
</dbReference>
<name>A0AA38X2P8_9EURO</name>
<evidence type="ECO:0000259" key="10">
    <source>
        <dbReference type="PROSITE" id="PS50157"/>
    </source>
</evidence>
<dbReference type="Gene3D" id="3.40.50.1820">
    <property type="entry name" value="alpha/beta hydrolase"/>
    <property type="match status" value="1"/>
</dbReference>
<dbReference type="InterPro" id="IPR007219">
    <property type="entry name" value="XnlR_reg_dom"/>
</dbReference>
<keyword evidence="2" id="KW-0677">Repeat</keyword>
<dbReference type="PRINTS" id="PR00412">
    <property type="entry name" value="EPOXHYDRLASE"/>
</dbReference>
<evidence type="ECO:0000256" key="9">
    <source>
        <dbReference type="SAM" id="MobiDB-lite"/>
    </source>
</evidence>
<dbReference type="Proteomes" id="UP001172673">
    <property type="component" value="Unassembled WGS sequence"/>
</dbReference>
<feature type="region of interest" description="Disordered" evidence="9">
    <location>
        <begin position="457"/>
        <end position="478"/>
    </location>
</feature>
<evidence type="ECO:0000256" key="7">
    <source>
        <dbReference type="ARBA" id="ARBA00038334"/>
    </source>
</evidence>
<evidence type="ECO:0000256" key="8">
    <source>
        <dbReference type="PROSITE-ProRule" id="PRU00042"/>
    </source>
</evidence>
<dbReference type="GO" id="GO:0006351">
    <property type="term" value="P:DNA-templated transcription"/>
    <property type="evidence" value="ECO:0007669"/>
    <property type="project" value="InterPro"/>
</dbReference>
<evidence type="ECO:0000313" key="11">
    <source>
        <dbReference type="EMBL" id="KAJ9605679.1"/>
    </source>
</evidence>
<dbReference type="SUPFAM" id="SSF53474">
    <property type="entry name" value="alpha/beta-Hydrolases"/>
    <property type="match status" value="1"/>
</dbReference>
<dbReference type="Pfam" id="PF04082">
    <property type="entry name" value="Fungal_trans"/>
    <property type="match status" value="1"/>
</dbReference>